<dbReference type="InterPro" id="IPR051908">
    <property type="entry name" value="Ribosomal_N-acetyltransferase"/>
</dbReference>
<dbReference type="OrthoDB" id="2061990at2"/>
<gene>
    <name evidence="2" type="ORF">SAMN04489726_3206</name>
</gene>
<keyword evidence="2" id="KW-0808">Transferase</keyword>
<dbReference type="RefSeq" id="WP_030431380.1">
    <property type="nucleotide sequence ID" value="NZ_JOEF01000019.1"/>
</dbReference>
<evidence type="ECO:0000259" key="1">
    <source>
        <dbReference type="PROSITE" id="PS51186"/>
    </source>
</evidence>
<proteinExistence type="predicted"/>
<dbReference type="STRING" id="211114.SAMN04489726_3206"/>
<dbReference type="GO" id="GO:0008999">
    <property type="term" value="F:protein-N-terminal-alanine acetyltransferase activity"/>
    <property type="evidence" value="ECO:0007669"/>
    <property type="project" value="TreeGrafter"/>
</dbReference>
<reference evidence="2 3" key="1">
    <citation type="submission" date="2016-10" db="EMBL/GenBank/DDBJ databases">
        <authorList>
            <person name="de Groot N.N."/>
        </authorList>
    </citation>
    <scope>NUCLEOTIDE SEQUENCE [LARGE SCALE GENOMIC DNA]</scope>
    <source>
        <strain evidence="2 3">DSM 44149</strain>
    </source>
</reference>
<dbReference type="PROSITE" id="PS51186">
    <property type="entry name" value="GNAT"/>
    <property type="match status" value="1"/>
</dbReference>
<feature type="domain" description="N-acetyltransferase" evidence="1">
    <location>
        <begin position="24"/>
        <end position="187"/>
    </location>
</feature>
<dbReference type="eggNOG" id="COG1670">
    <property type="taxonomic scope" value="Bacteria"/>
</dbReference>
<dbReference type="GO" id="GO:0005737">
    <property type="term" value="C:cytoplasm"/>
    <property type="evidence" value="ECO:0007669"/>
    <property type="project" value="TreeGrafter"/>
</dbReference>
<dbReference type="Pfam" id="PF13302">
    <property type="entry name" value="Acetyltransf_3"/>
    <property type="match status" value="1"/>
</dbReference>
<organism evidence="2 3">
    <name type="scientific">Allokutzneria albata</name>
    <name type="common">Kibdelosporangium albatum</name>
    <dbReference type="NCBI Taxonomy" id="211114"/>
    <lineage>
        <taxon>Bacteria</taxon>
        <taxon>Bacillati</taxon>
        <taxon>Actinomycetota</taxon>
        <taxon>Actinomycetes</taxon>
        <taxon>Pseudonocardiales</taxon>
        <taxon>Pseudonocardiaceae</taxon>
        <taxon>Allokutzneria</taxon>
    </lineage>
</organism>
<dbReference type="InterPro" id="IPR000182">
    <property type="entry name" value="GNAT_dom"/>
</dbReference>
<dbReference type="CDD" id="cd04301">
    <property type="entry name" value="NAT_SF"/>
    <property type="match status" value="1"/>
</dbReference>
<dbReference type="AlphaFoldDB" id="A0A1G9VS99"/>
<dbReference type="Gene3D" id="3.40.630.30">
    <property type="match status" value="1"/>
</dbReference>
<dbReference type="SUPFAM" id="SSF55729">
    <property type="entry name" value="Acyl-CoA N-acyltransferases (Nat)"/>
    <property type="match status" value="1"/>
</dbReference>
<dbReference type="Proteomes" id="UP000183376">
    <property type="component" value="Chromosome I"/>
</dbReference>
<sequence>MPSLVPPACPPGTLATTPQPTIAETLRPWRPEDSPALRTAFADPHIQQWHRLSLESTAEAEEWIASWAVRWAAEEAASWAITEGEQVLGQVGLRGVDLAEGHAELSYWVLPEARGRGVAVRAAQALADWAFDVAGLHRLEIGHSVANTASCAVARRLGYPLEGTKKSAYLHVDGWHDAHVHARVKLAR</sequence>
<evidence type="ECO:0000313" key="2">
    <source>
        <dbReference type="EMBL" id="SDM75068.1"/>
    </source>
</evidence>
<dbReference type="InterPro" id="IPR016181">
    <property type="entry name" value="Acyl_CoA_acyltransferase"/>
</dbReference>
<dbReference type="GO" id="GO:1990189">
    <property type="term" value="F:protein N-terminal-serine acetyltransferase activity"/>
    <property type="evidence" value="ECO:0007669"/>
    <property type="project" value="TreeGrafter"/>
</dbReference>
<dbReference type="PANTHER" id="PTHR43441">
    <property type="entry name" value="RIBOSOMAL-PROTEIN-SERINE ACETYLTRANSFERASE"/>
    <property type="match status" value="1"/>
</dbReference>
<dbReference type="EMBL" id="LT629701">
    <property type="protein sequence ID" value="SDM75068.1"/>
    <property type="molecule type" value="Genomic_DNA"/>
</dbReference>
<evidence type="ECO:0000313" key="3">
    <source>
        <dbReference type="Proteomes" id="UP000183376"/>
    </source>
</evidence>
<dbReference type="PANTHER" id="PTHR43441:SF10">
    <property type="entry name" value="ACETYLTRANSFERASE"/>
    <property type="match status" value="1"/>
</dbReference>
<name>A0A1G9VS99_ALLAB</name>
<keyword evidence="3" id="KW-1185">Reference proteome</keyword>
<protein>
    <submittedName>
        <fullName evidence="2">Protein N-acetyltransferase, RimJ/RimL family</fullName>
    </submittedName>
</protein>
<accession>A0A1G9VS99</accession>